<feature type="domain" description="Chitin-binding type-1" evidence="6">
    <location>
        <begin position="418"/>
        <end position="455"/>
    </location>
</feature>
<feature type="disulfide bond" evidence="4">
    <location>
        <begin position="382"/>
        <end position="396"/>
    </location>
</feature>
<dbReference type="InterPro" id="IPR013785">
    <property type="entry name" value="Aldolase_TIM"/>
</dbReference>
<dbReference type="PROSITE" id="PS50941">
    <property type="entry name" value="CHIT_BIND_I_2"/>
    <property type="match status" value="3"/>
</dbReference>
<dbReference type="EMBL" id="MCFH01000024">
    <property type="protein sequence ID" value="ORX49216.1"/>
    <property type="molecule type" value="Genomic_DNA"/>
</dbReference>
<dbReference type="InterPro" id="IPR018371">
    <property type="entry name" value="Chitin-binding_1_CS"/>
</dbReference>
<dbReference type="Gene3D" id="3.30.60.10">
    <property type="entry name" value="Endochitinase-like"/>
    <property type="match status" value="3"/>
</dbReference>
<feature type="disulfide bond" evidence="4">
    <location>
        <begin position="424"/>
        <end position="436"/>
    </location>
</feature>
<dbReference type="InterPro" id="IPR036861">
    <property type="entry name" value="Endochitinase-like_sf"/>
</dbReference>
<dbReference type="Pfam" id="PF00187">
    <property type="entry name" value="Chitin_bind_1"/>
    <property type="match status" value="2"/>
</dbReference>
<dbReference type="GO" id="GO:0008061">
    <property type="term" value="F:chitin binding"/>
    <property type="evidence" value="ECO:0007669"/>
    <property type="project" value="UniProtKB-UniRule"/>
</dbReference>
<dbReference type="OrthoDB" id="2108802at2759"/>
<evidence type="ECO:0000313" key="8">
    <source>
        <dbReference type="Proteomes" id="UP000193719"/>
    </source>
</evidence>
<name>A0A1Y1V7F5_9FUNG</name>
<evidence type="ECO:0000313" key="7">
    <source>
        <dbReference type="EMBL" id="ORX49216.1"/>
    </source>
</evidence>
<comment type="caution">
    <text evidence="7">The sequence shown here is derived from an EMBL/GenBank/DDBJ whole genome shotgun (WGS) entry which is preliminary data.</text>
</comment>
<feature type="domain" description="Chitin-binding type-1" evidence="6">
    <location>
        <begin position="359"/>
        <end position="409"/>
    </location>
</feature>
<dbReference type="InterPro" id="IPR004352">
    <property type="entry name" value="GH114_TIM-barrel"/>
</dbReference>
<comment type="caution">
    <text evidence="4">Lacks conserved residue(s) required for the propagation of feature annotation.</text>
</comment>
<keyword evidence="4" id="KW-1015">Disulfide bond</keyword>
<dbReference type="GO" id="GO:0004557">
    <property type="term" value="F:alpha-galactosidase activity"/>
    <property type="evidence" value="ECO:0007669"/>
    <property type="project" value="UniProtKB-EC"/>
</dbReference>
<evidence type="ECO:0000259" key="6">
    <source>
        <dbReference type="PROSITE" id="PS50941"/>
    </source>
</evidence>
<gene>
    <name evidence="7" type="ORF">BCR36DRAFT_353571</name>
</gene>
<keyword evidence="5" id="KW-0732">Signal</keyword>
<feature type="disulfide bond" evidence="4">
    <location>
        <begin position="377"/>
        <end position="389"/>
    </location>
</feature>
<dbReference type="InterPro" id="IPR001002">
    <property type="entry name" value="Chitin-bd_1"/>
</dbReference>
<proteinExistence type="predicted"/>
<dbReference type="PROSITE" id="PS00026">
    <property type="entry name" value="CHIT_BIND_I_1"/>
    <property type="match status" value="2"/>
</dbReference>
<feature type="domain" description="Chitin-binding type-1" evidence="6">
    <location>
        <begin position="321"/>
        <end position="356"/>
    </location>
</feature>
<dbReference type="InterPro" id="IPR017853">
    <property type="entry name" value="GH"/>
</dbReference>
<dbReference type="PANTHER" id="PTHR35273:SF2">
    <property type="entry name" value="ALPHA-GALACTOSIDASE"/>
    <property type="match status" value="1"/>
</dbReference>
<dbReference type="EC" id="3.2.1.22" evidence="2"/>
<comment type="catalytic activity">
    <reaction evidence="1">
        <text>Hydrolysis of terminal, non-reducing alpha-D-galactose residues in alpha-D-galactosides, including galactose oligosaccharides, galactomannans and galactolipids.</text>
        <dbReference type="EC" id="3.2.1.22"/>
    </reaction>
</comment>
<sequence length="455" mass="49657">MKFFSSASLLSLALLASSVTARWKATPGLTWDYLLGASYQVIEESDKDVVTINVSLAEKYASYFHNKGQRVVCYFSGGTTENRDDKEDYEKAGLVLKGGNDDGWGNNWLDVKNKAKLQPLIRRRLQKAYNSGCDAVEVDCLDIYHYRPEYTKEDTFVFAKWVAETAHEENISIGLKNLSSLVPRLEPYYDFAIVESCSAYTNECNYFKQFTDNNKAVFVVHYGNLGYKLSGSILNQLIREQSGKRFSCVISDHQYLRNHCTNYNCDTGAVIVGRSKSTTTTKKTTTTTKKTTTTTKKTTTTTKKTTTTTKKATSTSAPNTSGKCGPGIGSCVTGCCSKYGYCGTNSDYCGAGCQIGYGDCRCGNVSSNGKTINYGSCPSGYCCSQKGYCGTTISYCGNSCQSEFGTCRCGNITVSGKVYNYGKCSSGYCCSQKGYCGKTSSFCGANCQSSFGKCN</sequence>
<protein>
    <recommendedName>
        <fullName evidence="2">alpha-galactosidase</fullName>
        <ecNumber evidence="2">3.2.1.22</ecNumber>
    </recommendedName>
</protein>
<reference evidence="7 8" key="2">
    <citation type="submission" date="2016-08" db="EMBL/GenBank/DDBJ databases">
        <title>Pervasive Adenine N6-methylation of Active Genes in Fungi.</title>
        <authorList>
            <consortium name="DOE Joint Genome Institute"/>
            <person name="Mondo S.J."/>
            <person name="Dannebaum R.O."/>
            <person name="Kuo R.C."/>
            <person name="Labutti K."/>
            <person name="Haridas S."/>
            <person name="Kuo A."/>
            <person name="Salamov A."/>
            <person name="Ahrendt S.R."/>
            <person name="Lipzen A."/>
            <person name="Sullivan W."/>
            <person name="Andreopoulos W.B."/>
            <person name="Clum A."/>
            <person name="Lindquist E."/>
            <person name="Daum C."/>
            <person name="Ramamoorthy G.K."/>
            <person name="Gryganskyi A."/>
            <person name="Culley D."/>
            <person name="Magnuson J.K."/>
            <person name="James T.Y."/>
            <person name="O'Malley M.A."/>
            <person name="Stajich J.E."/>
            <person name="Spatafora J.W."/>
            <person name="Visel A."/>
            <person name="Grigoriev I.V."/>
        </authorList>
    </citation>
    <scope>NUCLEOTIDE SEQUENCE [LARGE SCALE GENOMIC DNA]</scope>
    <source>
        <strain evidence="8">finn</strain>
    </source>
</reference>
<feature type="disulfide bond" evidence="4">
    <location>
        <begin position="335"/>
        <end position="349"/>
    </location>
</feature>
<keyword evidence="3 4" id="KW-0147">Chitin-binding</keyword>
<dbReference type="STRING" id="1754191.A0A1Y1V7F5"/>
<dbReference type="Proteomes" id="UP000193719">
    <property type="component" value="Unassembled WGS sequence"/>
</dbReference>
<organism evidence="7 8">
    <name type="scientific">Piromyces finnis</name>
    <dbReference type="NCBI Taxonomy" id="1754191"/>
    <lineage>
        <taxon>Eukaryota</taxon>
        <taxon>Fungi</taxon>
        <taxon>Fungi incertae sedis</taxon>
        <taxon>Chytridiomycota</taxon>
        <taxon>Chytridiomycota incertae sedis</taxon>
        <taxon>Neocallimastigomycetes</taxon>
        <taxon>Neocallimastigales</taxon>
        <taxon>Neocallimastigaceae</taxon>
        <taxon>Piromyces</taxon>
    </lineage>
</organism>
<evidence type="ECO:0000256" key="5">
    <source>
        <dbReference type="SAM" id="SignalP"/>
    </source>
</evidence>
<evidence type="ECO:0000256" key="1">
    <source>
        <dbReference type="ARBA" id="ARBA00001255"/>
    </source>
</evidence>
<evidence type="ECO:0000256" key="2">
    <source>
        <dbReference type="ARBA" id="ARBA00012755"/>
    </source>
</evidence>
<dbReference type="AlphaFoldDB" id="A0A1Y1V7F5"/>
<dbReference type="SUPFAM" id="SSF57016">
    <property type="entry name" value="Plant lectins/antimicrobial peptides"/>
    <property type="match status" value="3"/>
</dbReference>
<dbReference type="SUPFAM" id="SSF51445">
    <property type="entry name" value="(Trans)glycosidases"/>
    <property type="match status" value="1"/>
</dbReference>
<feature type="signal peptide" evidence="5">
    <location>
        <begin position="1"/>
        <end position="21"/>
    </location>
</feature>
<dbReference type="SMART" id="SM00270">
    <property type="entry name" value="ChtBD1"/>
    <property type="match status" value="3"/>
</dbReference>
<evidence type="ECO:0000256" key="3">
    <source>
        <dbReference type="ARBA" id="ARBA00022669"/>
    </source>
</evidence>
<feature type="chain" id="PRO_5012711296" description="alpha-galactosidase" evidence="5">
    <location>
        <begin position="22"/>
        <end position="455"/>
    </location>
</feature>
<dbReference type="Pfam" id="PF03537">
    <property type="entry name" value="Glyco_hydro_114"/>
    <property type="match status" value="1"/>
</dbReference>
<dbReference type="Gene3D" id="3.20.20.70">
    <property type="entry name" value="Aldolase class I"/>
    <property type="match status" value="1"/>
</dbReference>
<keyword evidence="8" id="KW-1185">Reference proteome</keyword>
<dbReference type="CDD" id="cd00035">
    <property type="entry name" value="ChtBD1"/>
    <property type="match status" value="2"/>
</dbReference>
<evidence type="ECO:0000256" key="4">
    <source>
        <dbReference type="PROSITE-ProRule" id="PRU00261"/>
    </source>
</evidence>
<accession>A0A1Y1V7F5</accession>
<dbReference type="PANTHER" id="PTHR35273">
    <property type="entry name" value="ALPHA-1,4 POLYGALACTOSAMINIDASE, PUTATIVE (AFU_ORTHOLOGUE AFUA_3G07890)-RELATED"/>
    <property type="match status" value="1"/>
</dbReference>
<reference evidence="7 8" key="1">
    <citation type="submission" date="2016-08" db="EMBL/GenBank/DDBJ databases">
        <title>Genomes of anaerobic fungi encode conserved fungal cellulosomes for biomass hydrolysis.</title>
        <authorList>
            <consortium name="DOE Joint Genome Institute"/>
            <person name="Haitjema C.H."/>
            <person name="Gilmore S.P."/>
            <person name="Henske J.K."/>
            <person name="Solomon K.V."/>
            <person name="De Groot R."/>
            <person name="Kuo A."/>
            <person name="Mondo S.J."/>
            <person name="Salamov A.A."/>
            <person name="Labutti K."/>
            <person name="Zhao Z."/>
            <person name="Chiniquy J."/>
            <person name="Barry K."/>
            <person name="Brewer H.M."/>
            <person name="Purvine S.O."/>
            <person name="Wright A.T."/>
            <person name="Boxma B."/>
            <person name="Van Alen T."/>
            <person name="Hackstein J.H."/>
            <person name="Baker S.E."/>
            <person name="Grigoriev I.V."/>
            <person name="O'Malley M.A."/>
        </authorList>
    </citation>
    <scope>NUCLEOTIDE SEQUENCE [LARGE SCALE GENOMIC DNA]</scope>
    <source>
        <strain evidence="8">finn</strain>
    </source>
</reference>
<feature type="disulfide bond" evidence="4">
    <location>
        <begin position="429"/>
        <end position="443"/>
    </location>
</feature>